<evidence type="ECO:0000313" key="2">
    <source>
        <dbReference type="EMBL" id="VGO18524.1"/>
    </source>
</evidence>
<evidence type="ECO:0000313" key="3">
    <source>
        <dbReference type="Proteomes" id="UP000346198"/>
    </source>
</evidence>
<proteinExistence type="predicted"/>
<accession>A0A6C2UGN1</accession>
<keyword evidence="3" id="KW-1185">Reference proteome</keyword>
<feature type="chain" id="PRO_5025387266" evidence="1">
    <location>
        <begin position="26"/>
        <end position="75"/>
    </location>
</feature>
<keyword evidence="1" id="KW-0732">Signal</keyword>
<reference evidence="2 3" key="1">
    <citation type="submission" date="2019-04" db="EMBL/GenBank/DDBJ databases">
        <authorList>
            <person name="Van Vliet M D."/>
        </authorList>
    </citation>
    <scope>NUCLEOTIDE SEQUENCE [LARGE SCALE GENOMIC DNA]</scope>
    <source>
        <strain evidence="2 3">F21</strain>
    </source>
</reference>
<dbReference type="AlphaFoldDB" id="A0A6C2UGN1"/>
<feature type="signal peptide" evidence="1">
    <location>
        <begin position="1"/>
        <end position="25"/>
    </location>
</feature>
<name>A0A6C2UGN1_9BACT</name>
<dbReference type="PROSITE" id="PS51257">
    <property type="entry name" value="PROKAR_LIPOPROTEIN"/>
    <property type="match status" value="1"/>
</dbReference>
<dbReference type="RefSeq" id="WP_136059998.1">
    <property type="nucleotide sequence ID" value="NZ_CAAHFH010000001.1"/>
</dbReference>
<gene>
    <name evidence="2" type="ORF">SCARR_00577</name>
</gene>
<dbReference type="EMBL" id="CAAHFH010000001">
    <property type="protein sequence ID" value="VGO18524.1"/>
    <property type="molecule type" value="Genomic_DNA"/>
</dbReference>
<evidence type="ECO:0000256" key="1">
    <source>
        <dbReference type="SAM" id="SignalP"/>
    </source>
</evidence>
<organism evidence="2 3">
    <name type="scientific">Pontiella sulfatireligans</name>
    <dbReference type="NCBI Taxonomy" id="2750658"/>
    <lineage>
        <taxon>Bacteria</taxon>
        <taxon>Pseudomonadati</taxon>
        <taxon>Kiritimatiellota</taxon>
        <taxon>Kiritimatiellia</taxon>
        <taxon>Kiritimatiellales</taxon>
        <taxon>Pontiellaceae</taxon>
        <taxon>Pontiella</taxon>
    </lineage>
</organism>
<dbReference type="Proteomes" id="UP000346198">
    <property type="component" value="Unassembled WGS sequence"/>
</dbReference>
<protein>
    <submittedName>
        <fullName evidence="2">Uncharacterized protein</fullName>
    </submittedName>
</protein>
<sequence>MKNKRATRTALYSCAILLGASALFAGCATQPKESAAAKRYRKLGQLQEQDNEFYTEFFASNVTGIGRKGQSESAD</sequence>